<evidence type="ECO:0000313" key="2">
    <source>
        <dbReference type="Proteomes" id="UP001177021"/>
    </source>
</evidence>
<reference evidence="1" key="1">
    <citation type="submission" date="2023-10" db="EMBL/GenBank/DDBJ databases">
        <authorList>
            <person name="Rodriguez Cubillos JULIANA M."/>
            <person name="De Vega J."/>
        </authorList>
    </citation>
    <scope>NUCLEOTIDE SEQUENCE</scope>
</reference>
<protein>
    <submittedName>
        <fullName evidence="1">Uncharacterized protein</fullName>
    </submittedName>
</protein>
<evidence type="ECO:0000313" key="1">
    <source>
        <dbReference type="EMBL" id="CAJ2678862.1"/>
    </source>
</evidence>
<comment type="caution">
    <text evidence="1">The sequence shown here is derived from an EMBL/GenBank/DDBJ whole genome shotgun (WGS) entry which is preliminary data.</text>
</comment>
<proteinExistence type="predicted"/>
<name>A0ACB0MAC2_TRIPR</name>
<organism evidence="1 2">
    <name type="scientific">Trifolium pratense</name>
    <name type="common">Red clover</name>
    <dbReference type="NCBI Taxonomy" id="57577"/>
    <lineage>
        <taxon>Eukaryota</taxon>
        <taxon>Viridiplantae</taxon>
        <taxon>Streptophyta</taxon>
        <taxon>Embryophyta</taxon>
        <taxon>Tracheophyta</taxon>
        <taxon>Spermatophyta</taxon>
        <taxon>Magnoliopsida</taxon>
        <taxon>eudicotyledons</taxon>
        <taxon>Gunneridae</taxon>
        <taxon>Pentapetalae</taxon>
        <taxon>rosids</taxon>
        <taxon>fabids</taxon>
        <taxon>Fabales</taxon>
        <taxon>Fabaceae</taxon>
        <taxon>Papilionoideae</taxon>
        <taxon>50 kb inversion clade</taxon>
        <taxon>NPAAA clade</taxon>
        <taxon>Hologalegina</taxon>
        <taxon>IRL clade</taxon>
        <taxon>Trifolieae</taxon>
        <taxon>Trifolium</taxon>
    </lineage>
</organism>
<sequence>MYQNLQLAVVITLPFGFLQSAAFMEVIHSAIGSEQSVVSSDAMDRKGSVCGCHCSEY</sequence>
<keyword evidence="2" id="KW-1185">Reference proteome</keyword>
<dbReference type="Proteomes" id="UP001177021">
    <property type="component" value="Unassembled WGS sequence"/>
</dbReference>
<accession>A0ACB0MAC2</accession>
<gene>
    <name evidence="1" type="ORF">MILVUS5_LOCUS41081</name>
</gene>
<dbReference type="EMBL" id="CASHSV030000823">
    <property type="protein sequence ID" value="CAJ2678862.1"/>
    <property type="molecule type" value="Genomic_DNA"/>
</dbReference>